<gene>
    <name evidence="1" type="ORF">CLV43_106404</name>
</gene>
<organism evidence="1 2">
    <name type="scientific">Umezawaea tangerina</name>
    <dbReference type="NCBI Taxonomy" id="84725"/>
    <lineage>
        <taxon>Bacteria</taxon>
        <taxon>Bacillati</taxon>
        <taxon>Actinomycetota</taxon>
        <taxon>Actinomycetes</taxon>
        <taxon>Pseudonocardiales</taxon>
        <taxon>Pseudonocardiaceae</taxon>
        <taxon>Umezawaea</taxon>
    </lineage>
</organism>
<dbReference type="OrthoDB" id="9805316at2"/>
<dbReference type="Gene3D" id="1.10.600.10">
    <property type="entry name" value="Farnesyl Diphosphate Synthase"/>
    <property type="match status" value="1"/>
</dbReference>
<keyword evidence="2" id="KW-1185">Reference proteome</keyword>
<dbReference type="EMBL" id="PVTF01000006">
    <property type="protein sequence ID" value="PRY40663.1"/>
    <property type="molecule type" value="Genomic_DNA"/>
</dbReference>
<dbReference type="AlphaFoldDB" id="A0A2T0T4V0"/>
<dbReference type="InterPro" id="IPR008949">
    <property type="entry name" value="Isoprenoid_synthase_dom_sf"/>
</dbReference>
<accession>A0A2T0T4V0</accession>
<protein>
    <submittedName>
        <fullName evidence="1">Uncharacterized protein</fullName>
    </submittedName>
</protein>
<dbReference type="SUPFAM" id="SSF48576">
    <property type="entry name" value="Terpenoid synthases"/>
    <property type="match status" value="1"/>
</dbReference>
<comment type="caution">
    <text evidence="1">The sequence shown here is derived from an EMBL/GenBank/DDBJ whole genome shotgun (WGS) entry which is preliminary data.</text>
</comment>
<name>A0A2T0T4V0_9PSEU</name>
<dbReference type="RefSeq" id="WP_106189179.1">
    <property type="nucleotide sequence ID" value="NZ_PVTF01000006.1"/>
</dbReference>
<proteinExistence type="predicted"/>
<reference evidence="1 2" key="1">
    <citation type="submission" date="2018-03" db="EMBL/GenBank/DDBJ databases">
        <title>Genomic Encyclopedia of Archaeal and Bacterial Type Strains, Phase II (KMG-II): from individual species to whole genera.</title>
        <authorList>
            <person name="Goeker M."/>
        </authorList>
    </citation>
    <scope>NUCLEOTIDE SEQUENCE [LARGE SCALE GENOMIC DNA]</scope>
    <source>
        <strain evidence="1 2">DSM 44720</strain>
    </source>
</reference>
<evidence type="ECO:0000313" key="2">
    <source>
        <dbReference type="Proteomes" id="UP000239494"/>
    </source>
</evidence>
<sequence>MRRTGSTDGAGALRCRAVAELAGEDLRSGEVTMPLAPERTARVWEAGRGGADDLTVREVAAELVACDAVQAFRDETLSHVDSAWTALEPLPPNTFAKVVCRALGR</sequence>
<evidence type="ECO:0000313" key="1">
    <source>
        <dbReference type="EMBL" id="PRY40663.1"/>
    </source>
</evidence>
<dbReference type="Proteomes" id="UP000239494">
    <property type="component" value="Unassembled WGS sequence"/>
</dbReference>